<organism evidence="2 3">
    <name type="scientific">Candidatus Azambacteria bacterium RIFCSPLOWO2_02_FULL_44_14</name>
    <dbReference type="NCBI Taxonomy" id="1797306"/>
    <lineage>
        <taxon>Bacteria</taxon>
        <taxon>Candidatus Azamiibacteriota</taxon>
    </lineage>
</organism>
<evidence type="ECO:0000313" key="3">
    <source>
        <dbReference type="Proteomes" id="UP000177197"/>
    </source>
</evidence>
<evidence type="ECO:0000256" key="1">
    <source>
        <dbReference type="SAM" id="MobiDB-lite"/>
    </source>
</evidence>
<dbReference type="AlphaFoldDB" id="A0A1F5C9V9"/>
<accession>A0A1F5C9V9</accession>
<sequence>MFSIIPISLIIVSLGLLLYIVSRRVSEIEILQENQEKNWRLFDYLGERVRFFDMKIKGGLVAEKSLHKARRLLLKTDNLLMGMIGKIKNSKKPEEAEIKTDNFWHDIANHGTVETKIIVAEAKPIDIKSVSAVNEAVSEKKTETEVSSKKRNKKTDLPA</sequence>
<comment type="caution">
    <text evidence="2">The sequence shown here is derived from an EMBL/GenBank/DDBJ whole genome shotgun (WGS) entry which is preliminary data.</text>
</comment>
<proteinExistence type="predicted"/>
<gene>
    <name evidence="2" type="ORF">A3I30_04010</name>
</gene>
<name>A0A1F5C9V9_9BACT</name>
<dbReference type="EMBL" id="MEYV01000022">
    <property type="protein sequence ID" value="OGD39631.1"/>
    <property type="molecule type" value="Genomic_DNA"/>
</dbReference>
<reference evidence="2 3" key="1">
    <citation type="journal article" date="2016" name="Nat. Commun.">
        <title>Thousands of microbial genomes shed light on interconnected biogeochemical processes in an aquifer system.</title>
        <authorList>
            <person name="Anantharaman K."/>
            <person name="Brown C.T."/>
            <person name="Hug L.A."/>
            <person name="Sharon I."/>
            <person name="Castelle C.J."/>
            <person name="Probst A.J."/>
            <person name="Thomas B.C."/>
            <person name="Singh A."/>
            <person name="Wilkins M.J."/>
            <person name="Karaoz U."/>
            <person name="Brodie E.L."/>
            <person name="Williams K.H."/>
            <person name="Hubbard S.S."/>
            <person name="Banfield J.F."/>
        </authorList>
    </citation>
    <scope>NUCLEOTIDE SEQUENCE [LARGE SCALE GENOMIC DNA]</scope>
</reference>
<evidence type="ECO:0000313" key="2">
    <source>
        <dbReference type="EMBL" id="OGD39631.1"/>
    </source>
</evidence>
<dbReference type="Proteomes" id="UP000177197">
    <property type="component" value="Unassembled WGS sequence"/>
</dbReference>
<protein>
    <submittedName>
        <fullName evidence="2">Uncharacterized protein</fullName>
    </submittedName>
</protein>
<feature type="region of interest" description="Disordered" evidence="1">
    <location>
        <begin position="138"/>
        <end position="159"/>
    </location>
</feature>